<dbReference type="Gene3D" id="3.30.565.10">
    <property type="entry name" value="Histidine kinase-like ATPase, C-terminal domain"/>
    <property type="match status" value="1"/>
</dbReference>
<dbReference type="PROSITE" id="PS50839">
    <property type="entry name" value="CHASE"/>
    <property type="match status" value="1"/>
</dbReference>
<feature type="modified residue" description="4-aspartylphosphate" evidence="6">
    <location>
        <position position="718"/>
    </location>
</feature>
<evidence type="ECO:0000256" key="7">
    <source>
        <dbReference type="SAM" id="MobiDB-lite"/>
    </source>
</evidence>
<feature type="transmembrane region" description="Helical" evidence="8">
    <location>
        <begin position="58"/>
        <end position="81"/>
    </location>
</feature>
<feature type="transmembrane region" description="Helical" evidence="8">
    <location>
        <begin position="387"/>
        <end position="407"/>
    </location>
</feature>
<dbReference type="PANTHER" id="PTHR43047">
    <property type="entry name" value="TWO-COMPONENT HISTIDINE PROTEIN KINASE"/>
    <property type="match status" value="1"/>
</dbReference>
<evidence type="ECO:0000256" key="2">
    <source>
        <dbReference type="ARBA" id="ARBA00012438"/>
    </source>
</evidence>
<keyword evidence="5" id="KW-0418">Kinase</keyword>
<evidence type="ECO:0000313" key="12">
    <source>
        <dbReference type="EMBL" id="CAE0402519.1"/>
    </source>
</evidence>
<dbReference type="GO" id="GO:0000155">
    <property type="term" value="F:phosphorelay sensor kinase activity"/>
    <property type="evidence" value="ECO:0007669"/>
    <property type="project" value="InterPro"/>
</dbReference>
<dbReference type="CDD" id="cd17546">
    <property type="entry name" value="REC_hyHK_CKI1_RcsC-like"/>
    <property type="match status" value="1"/>
</dbReference>
<dbReference type="SUPFAM" id="SSF55874">
    <property type="entry name" value="ATPase domain of HSP90 chaperone/DNA topoisomerase II/histidine kinase"/>
    <property type="match status" value="1"/>
</dbReference>
<proteinExistence type="predicted"/>
<evidence type="ECO:0000256" key="6">
    <source>
        <dbReference type="PROSITE-ProRule" id="PRU00169"/>
    </source>
</evidence>
<dbReference type="SMART" id="SM00388">
    <property type="entry name" value="HisKA"/>
    <property type="match status" value="1"/>
</dbReference>
<name>A0A7S3L013_9STRA</name>
<keyword evidence="3 6" id="KW-0597">Phosphoprotein</keyword>
<keyword evidence="4" id="KW-0808">Transferase</keyword>
<feature type="compositionally biased region" description="Polar residues" evidence="7">
    <location>
        <begin position="1"/>
        <end position="32"/>
    </location>
</feature>
<keyword evidence="8" id="KW-0812">Transmembrane</keyword>
<dbReference type="InterPro" id="IPR006189">
    <property type="entry name" value="CHASE_dom"/>
</dbReference>
<keyword evidence="8" id="KW-1133">Transmembrane helix</keyword>
<dbReference type="CDD" id="cd00082">
    <property type="entry name" value="HisKA"/>
    <property type="match status" value="1"/>
</dbReference>
<comment type="catalytic activity">
    <reaction evidence="1">
        <text>ATP + protein L-histidine = ADP + protein N-phospho-L-histidine.</text>
        <dbReference type="EC" id="2.7.13.3"/>
    </reaction>
</comment>
<feature type="domain" description="Histidine kinase" evidence="9">
    <location>
        <begin position="429"/>
        <end position="641"/>
    </location>
</feature>
<dbReference type="PROSITE" id="PS50110">
    <property type="entry name" value="RESPONSE_REGULATORY"/>
    <property type="match status" value="1"/>
</dbReference>
<evidence type="ECO:0000256" key="3">
    <source>
        <dbReference type="ARBA" id="ARBA00022553"/>
    </source>
</evidence>
<dbReference type="PRINTS" id="PR00344">
    <property type="entry name" value="BCTRLSENSOR"/>
</dbReference>
<dbReference type="InterPro" id="IPR011006">
    <property type="entry name" value="CheY-like_superfamily"/>
</dbReference>
<dbReference type="InterPro" id="IPR003594">
    <property type="entry name" value="HATPase_dom"/>
</dbReference>
<evidence type="ECO:0000256" key="5">
    <source>
        <dbReference type="ARBA" id="ARBA00022777"/>
    </source>
</evidence>
<dbReference type="InterPro" id="IPR036890">
    <property type="entry name" value="HATPase_C_sf"/>
</dbReference>
<dbReference type="AlphaFoldDB" id="A0A7S3L013"/>
<feature type="domain" description="Response regulatory" evidence="10">
    <location>
        <begin position="666"/>
        <end position="784"/>
    </location>
</feature>
<sequence>MGTWAQRGSTLGNSSSPPSNGETTSKSSTSHAQNHRLAKRAKEHFGIGLEYIYAHRTLLILSTFIFLVITGAGVTLCHFFADAEESQVRDEALTLAMDTGKWFAEQLDLAILPLFSLAQFAIELEIFSGLPDQVGIAGEPGSLPFLPPEDGDGTSFRRNITGVCDDPVLWERFIHIASSLKRNADMEGVLVNLQLAPQAVVCLLHPLNNTEDFEDGIFMDNTGAWGMDLLTDPLSKFIAEQTVKQDKVSVAGPRALRQCKDCHPVVEQAFIARLPIVSPDHEIMIDGEIYNRWGFATALINWKQLVDRSGIYESFKASDMGFVLTRTDQKFDDATNTYIEEVFVLAETPGFTFSSGKIVSTELQTTNNQWEITVCYGRVRISPWKPWVITAIFGLSFALSVLIYLVLLQKHDHTEMNAKVETERNMTAYFAHELRNPLGAIDSAIRSFPEENLTEESKSLLQGMQLSCQFMSSIMNNLLDVRKMEEGKMLLTDNRMSLSELIQDVHQMLYPSVRAGVDFSATADTGGRDWVLGDRHRIQQALTNIATNAIKYTMDGSIVLNVEWVGDIVRFTCRDTGPGIPKKEQSKLFQRFVTRGGAPGTGLGLAITKNIVDIVGGSIRFESNPAKSPGTVCIMELPLHGCKDGDLEAETSSFAEETLPIEEPLEVLIVDDVKMNRAMFGRRIKKFVAPNCKITEATTGEEAIDLCRRHNFDVVIMDQYMSEAGGVMLGTDAVFAMRRMRMECIIVMCSGNDLDQEAAEAGADYCWKKPIPSNEEILEQFRRGRQTR</sequence>
<dbReference type="SUPFAM" id="SSF52172">
    <property type="entry name" value="CheY-like"/>
    <property type="match status" value="1"/>
</dbReference>
<dbReference type="SMART" id="SM00448">
    <property type="entry name" value="REC"/>
    <property type="match status" value="1"/>
</dbReference>
<dbReference type="PROSITE" id="PS50109">
    <property type="entry name" value="HIS_KIN"/>
    <property type="match status" value="1"/>
</dbReference>
<evidence type="ECO:0000259" key="9">
    <source>
        <dbReference type="PROSITE" id="PS50109"/>
    </source>
</evidence>
<dbReference type="Pfam" id="PF00072">
    <property type="entry name" value="Response_reg"/>
    <property type="match status" value="1"/>
</dbReference>
<feature type="domain" description="CHASE" evidence="11">
    <location>
        <begin position="197"/>
        <end position="311"/>
    </location>
</feature>
<evidence type="ECO:0000259" key="10">
    <source>
        <dbReference type="PROSITE" id="PS50110"/>
    </source>
</evidence>
<dbReference type="SMART" id="SM00387">
    <property type="entry name" value="HATPase_c"/>
    <property type="match status" value="1"/>
</dbReference>
<dbReference type="EC" id="2.7.13.3" evidence="2"/>
<dbReference type="InterPro" id="IPR003661">
    <property type="entry name" value="HisK_dim/P_dom"/>
</dbReference>
<dbReference type="InterPro" id="IPR036097">
    <property type="entry name" value="HisK_dim/P_sf"/>
</dbReference>
<dbReference type="Gene3D" id="1.10.287.130">
    <property type="match status" value="1"/>
</dbReference>
<evidence type="ECO:0000259" key="11">
    <source>
        <dbReference type="PROSITE" id="PS50839"/>
    </source>
</evidence>
<dbReference type="Pfam" id="PF00512">
    <property type="entry name" value="HisKA"/>
    <property type="match status" value="1"/>
</dbReference>
<protein>
    <recommendedName>
        <fullName evidence="2">histidine kinase</fullName>
        <ecNumber evidence="2">2.7.13.3</ecNumber>
    </recommendedName>
</protein>
<evidence type="ECO:0000256" key="1">
    <source>
        <dbReference type="ARBA" id="ARBA00000085"/>
    </source>
</evidence>
<dbReference type="SUPFAM" id="SSF47384">
    <property type="entry name" value="Homodimeric domain of signal transducing histidine kinase"/>
    <property type="match status" value="1"/>
</dbReference>
<dbReference type="Pfam" id="PF02518">
    <property type="entry name" value="HATPase_c"/>
    <property type="match status" value="1"/>
</dbReference>
<accession>A0A7S3L013</accession>
<dbReference type="Gene3D" id="3.40.50.2300">
    <property type="match status" value="1"/>
</dbReference>
<dbReference type="EMBL" id="HBIM01000921">
    <property type="protein sequence ID" value="CAE0402519.1"/>
    <property type="molecule type" value="Transcribed_RNA"/>
</dbReference>
<feature type="region of interest" description="Disordered" evidence="7">
    <location>
        <begin position="1"/>
        <end position="33"/>
    </location>
</feature>
<keyword evidence="8" id="KW-0472">Membrane</keyword>
<evidence type="ECO:0000256" key="4">
    <source>
        <dbReference type="ARBA" id="ARBA00022679"/>
    </source>
</evidence>
<organism evidence="12">
    <name type="scientific">Amphora coffeiformis</name>
    <dbReference type="NCBI Taxonomy" id="265554"/>
    <lineage>
        <taxon>Eukaryota</taxon>
        <taxon>Sar</taxon>
        <taxon>Stramenopiles</taxon>
        <taxon>Ochrophyta</taxon>
        <taxon>Bacillariophyta</taxon>
        <taxon>Bacillariophyceae</taxon>
        <taxon>Bacillariophycidae</taxon>
        <taxon>Thalassiophysales</taxon>
        <taxon>Catenulaceae</taxon>
        <taxon>Amphora</taxon>
    </lineage>
</organism>
<dbReference type="InterPro" id="IPR001789">
    <property type="entry name" value="Sig_transdc_resp-reg_receiver"/>
</dbReference>
<reference evidence="12" key="1">
    <citation type="submission" date="2021-01" db="EMBL/GenBank/DDBJ databases">
        <authorList>
            <person name="Corre E."/>
            <person name="Pelletier E."/>
            <person name="Niang G."/>
            <person name="Scheremetjew M."/>
            <person name="Finn R."/>
            <person name="Kale V."/>
            <person name="Holt S."/>
            <person name="Cochrane G."/>
            <person name="Meng A."/>
            <person name="Brown T."/>
            <person name="Cohen L."/>
        </authorList>
    </citation>
    <scope>NUCLEOTIDE SEQUENCE</scope>
    <source>
        <strain evidence="12">CCMP127</strain>
    </source>
</reference>
<dbReference type="InterPro" id="IPR004358">
    <property type="entry name" value="Sig_transdc_His_kin-like_C"/>
</dbReference>
<evidence type="ECO:0000256" key="8">
    <source>
        <dbReference type="SAM" id="Phobius"/>
    </source>
</evidence>
<gene>
    <name evidence="12" type="ORF">ACOF00016_LOCUS802</name>
</gene>
<dbReference type="InterPro" id="IPR005467">
    <property type="entry name" value="His_kinase_dom"/>
</dbReference>